<accession>A0AAV4TBR0</accession>
<keyword evidence="3" id="KW-1185">Reference proteome</keyword>
<dbReference type="AlphaFoldDB" id="A0AAV4TBR0"/>
<sequence>MNSFPSHTPLQEGSVVVLARQSNLPQSTLLLQSDPPYFWRHFKELFCKKTRKQVLLFAFCNCKSCALGSDFYLHQPLRNS</sequence>
<organism evidence="2 3">
    <name type="scientific">Caerostris darwini</name>
    <dbReference type="NCBI Taxonomy" id="1538125"/>
    <lineage>
        <taxon>Eukaryota</taxon>
        <taxon>Metazoa</taxon>
        <taxon>Ecdysozoa</taxon>
        <taxon>Arthropoda</taxon>
        <taxon>Chelicerata</taxon>
        <taxon>Arachnida</taxon>
        <taxon>Araneae</taxon>
        <taxon>Araneomorphae</taxon>
        <taxon>Entelegynae</taxon>
        <taxon>Araneoidea</taxon>
        <taxon>Araneidae</taxon>
        <taxon>Caerostris</taxon>
    </lineage>
</organism>
<evidence type="ECO:0000313" key="1">
    <source>
        <dbReference type="EMBL" id="GIY23650.1"/>
    </source>
</evidence>
<dbReference type="EMBL" id="BPLQ01009301">
    <property type="protein sequence ID" value="GIY43124.1"/>
    <property type="molecule type" value="Genomic_DNA"/>
</dbReference>
<name>A0AAV4TBR0_9ARAC</name>
<evidence type="ECO:0000313" key="2">
    <source>
        <dbReference type="EMBL" id="GIY43124.1"/>
    </source>
</evidence>
<evidence type="ECO:0000313" key="3">
    <source>
        <dbReference type="Proteomes" id="UP001054837"/>
    </source>
</evidence>
<protein>
    <submittedName>
        <fullName evidence="2">Uncharacterized protein</fullName>
    </submittedName>
</protein>
<reference evidence="2 3" key="1">
    <citation type="submission" date="2021-06" db="EMBL/GenBank/DDBJ databases">
        <title>Caerostris darwini draft genome.</title>
        <authorList>
            <person name="Kono N."/>
            <person name="Arakawa K."/>
        </authorList>
    </citation>
    <scope>NUCLEOTIDE SEQUENCE [LARGE SCALE GENOMIC DNA]</scope>
</reference>
<gene>
    <name evidence="1" type="ORF">CDAR_478911</name>
    <name evidence="2" type="ORF">CDAR_492841</name>
</gene>
<proteinExistence type="predicted"/>
<dbReference type="Proteomes" id="UP001054837">
    <property type="component" value="Unassembled WGS sequence"/>
</dbReference>
<dbReference type="EMBL" id="BPLQ01006572">
    <property type="protein sequence ID" value="GIY23650.1"/>
    <property type="molecule type" value="Genomic_DNA"/>
</dbReference>
<comment type="caution">
    <text evidence="2">The sequence shown here is derived from an EMBL/GenBank/DDBJ whole genome shotgun (WGS) entry which is preliminary data.</text>
</comment>